<reference evidence="4" key="2">
    <citation type="submission" date="2015-09" db="EMBL/GenBank/DDBJ databases">
        <authorList>
            <consortium name="Pathogen Informatics"/>
        </authorList>
    </citation>
    <scope>NUCLEOTIDE SEQUENCE [LARGE SCALE GENOMIC DNA]</scope>
    <source>
        <strain evidence="4">Lake Konstanz</strain>
    </source>
</reference>
<feature type="region of interest" description="Disordered" evidence="1">
    <location>
        <begin position="38"/>
        <end position="62"/>
    </location>
</feature>
<name>A0A0S4J4Q8_BODSA</name>
<keyword evidence="4" id="KW-1185">Reference proteome</keyword>
<dbReference type="OrthoDB" id="444540at2759"/>
<dbReference type="Proteomes" id="UP000051952">
    <property type="component" value="Unassembled WGS sequence"/>
</dbReference>
<dbReference type="AlphaFoldDB" id="A0A0S4J4Q8"/>
<evidence type="ECO:0000256" key="1">
    <source>
        <dbReference type="SAM" id="MobiDB-lite"/>
    </source>
</evidence>
<protein>
    <submittedName>
        <fullName evidence="3">Uncharacterized protein</fullName>
    </submittedName>
</protein>
<evidence type="ECO:0000313" key="4">
    <source>
        <dbReference type="Proteomes" id="UP000051952"/>
    </source>
</evidence>
<reference evidence="3" key="1">
    <citation type="submission" date="2015-09" db="EMBL/GenBank/DDBJ databases">
        <authorList>
            <person name="Jackson K.R."/>
            <person name="Lunt B.L."/>
            <person name="Fisher J.N.B."/>
            <person name="Gardner A.V."/>
            <person name="Bailey M.E."/>
            <person name="Deus L.M."/>
            <person name="Earl A.S."/>
            <person name="Gibby P.D."/>
            <person name="Hartmann K.A."/>
            <person name="Liu J.E."/>
            <person name="Manci A.M."/>
            <person name="Nielsen D.A."/>
            <person name="Solomon M.B."/>
            <person name="Breakwell D.P."/>
            <person name="Burnett S.H."/>
            <person name="Grose J.H."/>
        </authorList>
    </citation>
    <scope>NUCLEOTIDE SEQUENCE [LARGE SCALE GENOMIC DNA]</scope>
    <source>
        <strain evidence="3">Lake Konstanz</strain>
    </source>
</reference>
<dbReference type="VEuPathDB" id="TriTrypDB:BSAL_91885"/>
<proteinExistence type="predicted"/>
<feature type="non-terminal residue" evidence="3">
    <location>
        <position position="166"/>
    </location>
</feature>
<dbReference type="EMBL" id="CYKH01001253">
    <property type="protein sequence ID" value="CUG86194.1"/>
    <property type="molecule type" value="Genomic_DNA"/>
</dbReference>
<evidence type="ECO:0000313" key="2">
    <source>
        <dbReference type="EMBL" id="CUG86190.1"/>
    </source>
</evidence>
<accession>A0A0S4J4Q8</accession>
<sequence length="166" mass="18506">MFSRILNQISYQHNPTHFTFYMIGGEHLRERFSERTQGLQNQPKHRGYLPGTHLRTGDGGGYGTKTLQGNWVEERRDAAYYDGKPTLPTDLDRVWQSTYGSAMNPTGVKASAQSPLSQAVMTEVVDAERRSFPGHQKQLDQTSGAANVRDAFLSTTHGTYANPADT</sequence>
<evidence type="ECO:0000313" key="3">
    <source>
        <dbReference type="EMBL" id="CUG86194.1"/>
    </source>
</evidence>
<organism evidence="3 4">
    <name type="scientific">Bodo saltans</name>
    <name type="common">Flagellated protozoan</name>
    <dbReference type="NCBI Taxonomy" id="75058"/>
    <lineage>
        <taxon>Eukaryota</taxon>
        <taxon>Discoba</taxon>
        <taxon>Euglenozoa</taxon>
        <taxon>Kinetoplastea</taxon>
        <taxon>Metakinetoplastina</taxon>
        <taxon>Eubodonida</taxon>
        <taxon>Bodonidae</taxon>
        <taxon>Bodo</taxon>
    </lineage>
</organism>
<dbReference type="VEuPathDB" id="TriTrypDB:BSAL_91905"/>
<dbReference type="EMBL" id="CYKH01001252">
    <property type="protein sequence ID" value="CUG86190.1"/>
    <property type="molecule type" value="Genomic_DNA"/>
</dbReference>
<gene>
    <name evidence="2" type="ORF">BSAL_91885</name>
    <name evidence="3" type="ORF">BSAL_91905</name>
</gene>